<dbReference type="SUPFAM" id="SSF51055">
    <property type="entry name" value="Carbohydrate binding domain"/>
    <property type="match status" value="2"/>
</dbReference>
<dbReference type="GO" id="GO:0030246">
    <property type="term" value="F:carbohydrate binding"/>
    <property type="evidence" value="ECO:0007669"/>
    <property type="project" value="InterPro"/>
</dbReference>
<evidence type="ECO:0000259" key="9">
    <source>
        <dbReference type="PROSITE" id="PS51864"/>
    </source>
</evidence>
<evidence type="ECO:0000256" key="5">
    <source>
        <dbReference type="ARBA" id="ARBA00023049"/>
    </source>
</evidence>
<dbReference type="PANTHER" id="PTHR10127:SF780">
    <property type="entry name" value="METALLOENDOPEPTIDASE"/>
    <property type="match status" value="1"/>
</dbReference>
<dbReference type="CDD" id="cd12214">
    <property type="entry name" value="ChiA1_BD"/>
    <property type="match status" value="2"/>
</dbReference>
<feature type="binding site" evidence="6">
    <location>
        <position position="119"/>
    </location>
    <ligand>
        <name>Zn(2+)</name>
        <dbReference type="ChEBI" id="CHEBI:29105"/>
        <note>catalytic</note>
    </ligand>
</feature>
<dbReference type="InterPro" id="IPR034035">
    <property type="entry name" value="Astacin-like_dom"/>
</dbReference>
<feature type="region of interest" description="Disordered" evidence="8">
    <location>
        <begin position="184"/>
        <end position="208"/>
    </location>
</feature>
<evidence type="ECO:0000256" key="4">
    <source>
        <dbReference type="ARBA" id="ARBA00022833"/>
    </source>
</evidence>
<dbReference type="EMBL" id="MTYJ01000015">
    <property type="protein sequence ID" value="OQV22802.1"/>
    <property type="molecule type" value="Genomic_DNA"/>
</dbReference>
<comment type="caution">
    <text evidence="6">Lacks conserved residue(s) required for the propagation of feature annotation.</text>
</comment>
<evidence type="ECO:0000256" key="6">
    <source>
        <dbReference type="PROSITE-ProRule" id="PRU01211"/>
    </source>
</evidence>
<dbReference type="SUPFAM" id="SSF55486">
    <property type="entry name" value="Metalloproteases ('zincins'), catalytic domain"/>
    <property type="match status" value="1"/>
</dbReference>
<accession>A0A1W0X660</accession>
<dbReference type="OrthoDB" id="291007at2759"/>
<comment type="cofactor">
    <cofactor evidence="6 7">
        <name>Zn(2+)</name>
        <dbReference type="ChEBI" id="CHEBI:29105"/>
    </cofactor>
    <text evidence="6 7">Binds 1 zinc ion per subunit.</text>
</comment>
<name>A0A1W0X660_HYPEX</name>
<dbReference type="InterPro" id="IPR024079">
    <property type="entry name" value="MetalloPept_cat_dom_sf"/>
</dbReference>
<keyword evidence="3 6" id="KW-0378">Hydrolase</keyword>
<dbReference type="InterPro" id="IPR006026">
    <property type="entry name" value="Peptidase_Metallo"/>
</dbReference>
<keyword evidence="4 6" id="KW-0862">Zinc</keyword>
<dbReference type="GO" id="GO:0008270">
    <property type="term" value="F:zinc ion binding"/>
    <property type="evidence" value="ECO:0007669"/>
    <property type="project" value="UniProtKB-UniRule"/>
</dbReference>
<proteinExistence type="predicted"/>
<dbReference type="AlphaFoldDB" id="A0A1W0X660"/>
<dbReference type="InterPro" id="IPR003610">
    <property type="entry name" value="CBM5/12"/>
</dbReference>
<evidence type="ECO:0000256" key="1">
    <source>
        <dbReference type="ARBA" id="ARBA00022670"/>
    </source>
</evidence>
<evidence type="ECO:0000313" key="11">
    <source>
        <dbReference type="Proteomes" id="UP000192578"/>
    </source>
</evidence>
<dbReference type="EC" id="3.4.24.-" evidence="7"/>
<dbReference type="InterPro" id="IPR036573">
    <property type="entry name" value="CBM_sf_5/12"/>
</dbReference>
<dbReference type="GO" id="GO:0004553">
    <property type="term" value="F:hydrolase activity, hydrolyzing O-glycosyl compounds"/>
    <property type="evidence" value="ECO:0007669"/>
    <property type="project" value="InterPro"/>
</dbReference>
<evidence type="ECO:0000256" key="8">
    <source>
        <dbReference type="SAM" id="MobiDB-lite"/>
    </source>
</evidence>
<feature type="binding site" evidence="6">
    <location>
        <position position="125"/>
    </location>
    <ligand>
        <name>Zn(2+)</name>
        <dbReference type="ChEBI" id="CHEBI:29105"/>
        <note>catalytic</note>
    </ligand>
</feature>
<protein>
    <recommendedName>
        <fullName evidence="7">Metalloendopeptidase</fullName>
        <ecNumber evidence="7">3.4.24.-</ecNumber>
    </recommendedName>
</protein>
<dbReference type="SMART" id="SM00235">
    <property type="entry name" value="ZnMc"/>
    <property type="match status" value="1"/>
</dbReference>
<feature type="domain" description="Peptidase M12A" evidence="9">
    <location>
        <begin position="17"/>
        <end position="227"/>
    </location>
</feature>
<keyword evidence="2 6" id="KW-0479">Metal-binding</keyword>
<dbReference type="PRINTS" id="PR00480">
    <property type="entry name" value="ASTACIN"/>
</dbReference>
<evidence type="ECO:0000256" key="3">
    <source>
        <dbReference type="ARBA" id="ARBA00022801"/>
    </source>
</evidence>
<dbReference type="GO" id="GO:0005576">
    <property type="term" value="C:extracellular region"/>
    <property type="evidence" value="ECO:0007669"/>
    <property type="project" value="InterPro"/>
</dbReference>
<dbReference type="Pfam" id="PF01400">
    <property type="entry name" value="Astacin"/>
    <property type="match status" value="1"/>
</dbReference>
<feature type="active site" evidence="6">
    <location>
        <position position="116"/>
    </location>
</feature>
<dbReference type="GO" id="GO:0005975">
    <property type="term" value="P:carbohydrate metabolic process"/>
    <property type="evidence" value="ECO:0007669"/>
    <property type="project" value="InterPro"/>
</dbReference>
<dbReference type="Pfam" id="PF02839">
    <property type="entry name" value="CBM_5_12"/>
    <property type="match status" value="2"/>
</dbReference>
<dbReference type="CDD" id="cd04280">
    <property type="entry name" value="ZnMc_astacin_like"/>
    <property type="match status" value="1"/>
</dbReference>
<keyword evidence="1 6" id="KW-0645">Protease</keyword>
<gene>
    <name evidence="10" type="ORF">BV898_03237</name>
</gene>
<sequence>MMGIYPEVLAPHSISVQRTGATSESLHWTGGIVPYKWSRHYPYSGSHKAIILQAMKKMENVSCIRFVESNRSDEEYFILLVPGFLNDCKSNVGRQKGGQRLFLSAGCISIGTAQHELMHALGFLHEQARHDRDDYVEIVKGNIQRGMEQNFRKFPHEITTSFEEEYDFGSLMHYTRFAFAKRDKEDPTKPVGPTIIPKPQYKGKTLGREDGLSEADIRKLNRMYGCRTETTSTPATCVSSSTSTKQYRSTAAPSSTSTFRPLEGRTSLTSRFMLPPKLQVPSVREWKLGESFAVGDEVSFRGKIYTVLQAHTADAANWTPDQVPALFAEIPLDLVTRNVYSPGRPASLLLDLSENNKSARKWQRGARFFLGERVSHAGKMYKVLQPHTANSANWTPDQVPALFLRI</sequence>
<keyword evidence="11" id="KW-1185">Reference proteome</keyword>
<feature type="binding site" evidence="6">
    <location>
        <position position="115"/>
    </location>
    <ligand>
        <name>Zn(2+)</name>
        <dbReference type="ChEBI" id="CHEBI:29105"/>
        <note>catalytic</note>
    </ligand>
</feature>
<organism evidence="10 11">
    <name type="scientific">Hypsibius exemplaris</name>
    <name type="common">Freshwater tardigrade</name>
    <dbReference type="NCBI Taxonomy" id="2072580"/>
    <lineage>
        <taxon>Eukaryota</taxon>
        <taxon>Metazoa</taxon>
        <taxon>Ecdysozoa</taxon>
        <taxon>Tardigrada</taxon>
        <taxon>Eutardigrada</taxon>
        <taxon>Parachela</taxon>
        <taxon>Hypsibioidea</taxon>
        <taxon>Hypsibiidae</taxon>
        <taxon>Hypsibius</taxon>
    </lineage>
</organism>
<dbReference type="PROSITE" id="PS51864">
    <property type="entry name" value="ASTACIN"/>
    <property type="match status" value="1"/>
</dbReference>
<comment type="caution">
    <text evidence="10">The sequence shown here is derived from an EMBL/GenBank/DDBJ whole genome shotgun (WGS) entry which is preliminary data.</text>
</comment>
<evidence type="ECO:0000313" key="10">
    <source>
        <dbReference type="EMBL" id="OQV22802.1"/>
    </source>
</evidence>
<dbReference type="Gene3D" id="2.10.10.20">
    <property type="entry name" value="Carbohydrate-binding module superfamily 5/12"/>
    <property type="match status" value="2"/>
</dbReference>
<dbReference type="InterPro" id="IPR001506">
    <property type="entry name" value="Peptidase_M12A"/>
</dbReference>
<evidence type="ECO:0000256" key="2">
    <source>
        <dbReference type="ARBA" id="ARBA00022723"/>
    </source>
</evidence>
<dbReference type="SMART" id="SM00495">
    <property type="entry name" value="ChtBD3"/>
    <property type="match status" value="2"/>
</dbReference>
<dbReference type="GO" id="GO:0004222">
    <property type="term" value="F:metalloendopeptidase activity"/>
    <property type="evidence" value="ECO:0007669"/>
    <property type="project" value="UniProtKB-UniRule"/>
</dbReference>
<dbReference type="Proteomes" id="UP000192578">
    <property type="component" value="Unassembled WGS sequence"/>
</dbReference>
<dbReference type="PANTHER" id="PTHR10127">
    <property type="entry name" value="DISCOIDIN, CUB, EGF, LAMININ , AND ZINC METALLOPROTEASE DOMAIN CONTAINING"/>
    <property type="match status" value="1"/>
</dbReference>
<dbReference type="GO" id="GO:0006508">
    <property type="term" value="P:proteolysis"/>
    <property type="evidence" value="ECO:0007669"/>
    <property type="project" value="UniProtKB-KW"/>
</dbReference>
<dbReference type="Gene3D" id="3.40.390.10">
    <property type="entry name" value="Collagenase (Catalytic Domain)"/>
    <property type="match status" value="1"/>
</dbReference>
<keyword evidence="5 6" id="KW-0482">Metalloprotease</keyword>
<reference evidence="11" key="1">
    <citation type="submission" date="2017-01" db="EMBL/GenBank/DDBJ databases">
        <title>Comparative genomics of anhydrobiosis in the tardigrade Hypsibius dujardini.</title>
        <authorList>
            <person name="Yoshida Y."/>
            <person name="Koutsovoulos G."/>
            <person name="Laetsch D."/>
            <person name="Stevens L."/>
            <person name="Kumar S."/>
            <person name="Horikawa D."/>
            <person name="Ishino K."/>
            <person name="Komine S."/>
            <person name="Tomita M."/>
            <person name="Blaxter M."/>
            <person name="Arakawa K."/>
        </authorList>
    </citation>
    <scope>NUCLEOTIDE SEQUENCE [LARGE SCALE GENOMIC DNA]</scope>
    <source>
        <strain evidence="11">Z151</strain>
    </source>
</reference>
<evidence type="ECO:0000256" key="7">
    <source>
        <dbReference type="RuleBase" id="RU361183"/>
    </source>
</evidence>